<keyword evidence="2" id="KW-1185">Reference proteome</keyword>
<dbReference type="EMBL" id="FNFB01000009">
    <property type="protein sequence ID" value="SDK62407.1"/>
    <property type="molecule type" value="Genomic_DNA"/>
</dbReference>
<protein>
    <submittedName>
        <fullName evidence="1">Uncharacterized protein</fullName>
    </submittedName>
</protein>
<reference evidence="1 2" key="1">
    <citation type="submission" date="2016-10" db="EMBL/GenBank/DDBJ databases">
        <authorList>
            <person name="de Groot N.N."/>
        </authorList>
    </citation>
    <scope>NUCLEOTIDE SEQUENCE [LARGE SCALE GENOMIC DNA]</scope>
    <source>
        <strain evidence="1 2">CGMCC 4.5681</strain>
    </source>
</reference>
<name>A0A1G9DEZ3_9ACTN</name>
<gene>
    <name evidence="1" type="ORF">SAMN05421874_109109</name>
</gene>
<organism evidence="1 2">
    <name type="scientific">Nonomuraea maritima</name>
    <dbReference type="NCBI Taxonomy" id="683260"/>
    <lineage>
        <taxon>Bacteria</taxon>
        <taxon>Bacillati</taxon>
        <taxon>Actinomycetota</taxon>
        <taxon>Actinomycetes</taxon>
        <taxon>Streptosporangiales</taxon>
        <taxon>Streptosporangiaceae</taxon>
        <taxon>Nonomuraea</taxon>
    </lineage>
</organism>
<evidence type="ECO:0000313" key="2">
    <source>
        <dbReference type="Proteomes" id="UP000198683"/>
    </source>
</evidence>
<dbReference type="Proteomes" id="UP000198683">
    <property type="component" value="Unassembled WGS sequence"/>
</dbReference>
<proteinExistence type="predicted"/>
<sequence length="51" mass="5112">MWATAGEKAKNGVKVSQAFSNTLPACGYLAPQGEAVKSARASKAASMVGAV</sequence>
<accession>A0A1G9DEZ3</accession>
<dbReference type="AlphaFoldDB" id="A0A1G9DEZ3"/>
<evidence type="ECO:0000313" key="1">
    <source>
        <dbReference type="EMBL" id="SDK62407.1"/>
    </source>
</evidence>